<dbReference type="EMBL" id="FOFG01000014">
    <property type="protein sequence ID" value="SER27574.1"/>
    <property type="molecule type" value="Genomic_DNA"/>
</dbReference>
<organism evidence="1 2">
    <name type="scientific">Faunimonas pinastri</name>
    <dbReference type="NCBI Taxonomy" id="1855383"/>
    <lineage>
        <taxon>Bacteria</taxon>
        <taxon>Pseudomonadati</taxon>
        <taxon>Pseudomonadota</taxon>
        <taxon>Alphaproteobacteria</taxon>
        <taxon>Hyphomicrobiales</taxon>
        <taxon>Afifellaceae</taxon>
        <taxon>Faunimonas</taxon>
    </lineage>
</organism>
<gene>
    <name evidence="1" type="ORF">SAMN05216548_11464</name>
</gene>
<sequence length="82" mass="9454">MVADTLLYPKTNLDLRRTGWGQNDRRWWFRAASSQERAIAETCQELFGRLGRESNVYALAGTVFARDAETARIFDQEVNGER</sequence>
<evidence type="ECO:0000313" key="1">
    <source>
        <dbReference type="EMBL" id="SER27574.1"/>
    </source>
</evidence>
<dbReference type="AlphaFoldDB" id="A0A1H9MV49"/>
<reference evidence="1 2" key="1">
    <citation type="submission" date="2016-10" db="EMBL/GenBank/DDBJ databases">
        <authorList>
            <person name="de Groot N.N."/>
        </authorList>
    </citation>
    <scope>NUCLEOTIDE SEQUENCE [LARGE SCALE GENOMIC DNA]</scope>
    <source>
        <strain evidence="1 2">A52C2</strain>
    </source>
</reference>
<accession>A0A1H9MV49</accession>
<evidence type="ECO:0000313" key="2">
    <source>
        <dbReference type="Proteomes" id="UP000199647"/>
    </source>
</evidence>
<dbReference type="RefSeq" id="WP_143062014.1">
    <property type="nucleotide sequence ID" value="NZ_FOFG01000014.1"/>
</dbReference>
<keyword evidence="2" id="KW-1185">Reference proteome</keyword>
<dbReference type="Proteomes" id="UP000199647">
    <property type="component" value="Unassembled WGS sequence"/>
</dbReference>
<proteinExistence type="predicted"/>
<name>A0A1H9MV49_9HYPH</name>
<dbReference type="STRING" id="1855383.SAMN05216548_11464"/>
<protein>
    <submittedName>
        <fullName evidence="1">Uncharacterized protein</fullName>
    </submittedName>
</protein>